<proteinExistence type="predicted"/>
<evidence type="ECO:0000313" key="1">
    <source>
        <dbReference type="EMBL" id="AJQ20943.1"/>
    </source>
</evidence>
<gene>
    <name evidence="1" type="primary">124</name>
    <name evidence="1" type="ORF">DET7_124</name>
</gene>
<dbReference type="Proteomes" id="UP000032405">
    <property type="component" value="Segment"/>
</dbReference>
<keyword evidence="2" id="KW-1185">Reference proteome</keyword>
<accession>A0A0C5Q3F3</accession>
<dbReference type="RefSeq" id="YP_009140301.1">
    <property type="nucleotide sequence ID" value="NC_027119.1"/>
</dbReference>
<evidence type="ECO:0000313" key="2">
    <source>
        <dbReference type="Proteomes" id="UP000032405"/>
    </source>
</evidence>
<dbReference type="GeneID" id="24366669"/>
<sequence length="54" mass="6444">MVGKNPPSYAKIGIAFRNAILFIKEKGLLSEYYQFCSERRRLQKQKSREKRHDN</sequence>
<dbReference type="EMBL" id="KP797973">
    <property type="protein sequence ID" value="AJQ20943.1"/>
    <property type="molecule type" value="Genomic_DNA"/>
</dbReference>
<protein>
    <submittedName>
        <fullName evidence="1">Uncharacterized protein</fullName>
    </submittedName>
</protein>
<dbReference type="KEGG" id="vg:24366669"/>
<name>A0A0C5Q3F3_9CAUD</name>
<organism evidence="1 2">
    <name type="scientific">Salmonella phage Det7</name>
    <dbReference type="NCBI Taxonomy" id="454798"/>
    <lineage>
        <taxon>Viruses</taxon>
        <taxon>Duplodnaviria</taxon>
        <taxon>Heunggongvirae</taxon>
        <taxon>Uroviricota</taxon>
        <taxon>Caudoviricetes</taxon>
        <taxon>Pantevenvirales</taxon>
        <taxon>Ackermannviridae</taxon>
        <taxon>Cvivirinae</taxon>
        <taxon>Kuttervirus</taxon>
        <taxon>Kuttervirus Det7</taxon>
    </lineage>
</organism>
<reference evidence="1 2" key="1">
    <citation type="journal article" date="2015" name="Genome Announc.">
        <title>Genome Sequence of Salmonella enterica Phage Det7.</title>
        <authorList>
            <person name="Casjens S.R."/>
            <person name="Jacobs-Sera D."/>
            <person name="Hatfull G.F."/>
            <person name="Hendrix R.W."/>
        </authorList>
    </citation>
    <scope>NUCLEOTIDE SEQUENCE [LARGE SCALE GENOMIC DNA]</scope>
</reference>